<comment type="caution">
    <text evidence="1">The sequence shown here is derived from an EMBL/GenBank/DDBJ whole genome shotgun (WGS) entry which is preliminary data.</text>
</comment>
<proteinExistence type="predicted"/>
<dbReference type="EMBL" id="RCCK01000014">
    <property type="protein sequence ID" value="RLJ72722.1"/>
    <property type="molecule type" value="Genomic_DNA"/>
</dbReference>
<reference evidence="1 2" key="1">
    <citation type="submission" date="2018-10" db="EMBL/GenBank/DDBJ databases">
        <title>Genomic Encyclopedia of Archaeal and Bacterial Type Strains, Phase II (KMG-II): from individual species to whole genera.</title>
        <authorList>
            <person name="Goeker M."/>
        </authorList>
    </citation>
    <scope>NUCLEOTIDE SEQUENCE [LARGE SCALE GENOMIC DNA]</scope>
    <source>
        <strain evidence="1 2">DSM 19624</strain>
    </source>
</reference>
<dbReference type="Proteomes" id="UP000273898">
    <property type="component" value="Unassembled WGS sequence"/>
</dbReference>
<organism evidence="1 2">
    <name type="scientific">Pedobacter alluvionis</name>
    <dbReference type="NCBI Taxonomy" id="475253"/>
    <lineage>
        <taxon>Bacteria</taxon>
        <taxon>Pseudomonadati</taxon>
        <taxon>Bacteroidota</taxon>
        <taxon>Sphingobacteriia</taxon>
        <taxon>Sphingobacteriales</taxon>
        <taxon>Sphingobacteriaceae</taxon>
        <taxon>Pedobacter</taxon>
    </lineage>
</organism>
<evidence type="ECO:0000313" key="1">
    <source>
        <dbReference type="EMBL" id="RLJ72722.1"/>
    </source>
</evidence>
<dbReference type="AlphaFoldDB" id="A0A497XWA2"/>
<sequence length="60" mass="6702">MTNAVEGLEQKAGTNFKKASVIAFQIQRTILRLKHGRIIVATMIICKFVISSGVQRSREI</sequence>
<protein>
    <submittedName>
        <fullName evidence="1">Uncharacterized protein</fullName>
    </submittedName>
</protein>
<accession>A0A497XWA2</accession>
<gene>
    <name evidence="1" type="ORF">BCL90_4359</name>
</gene>
<name>A0A497XWA2_9SPHI</name>
<evidence type="ECO:0000313" key="2">
    <source>
        <dbReference type="Proteomes" id="UP000273898"/>
    </source>
</evidence>